<dbReference type="Gene3D" id="3.40.50.10190">
    <property type="entry name" value="BRCT domain"/>
    <property type="match status" value="1"/>
</dbReference>
<dbReference type="Ensembl" id="ENSCMIT00000011142.1">
    <property type="protein sequence ID" value="ENSCMIP00000010864.1"/>
    <property type="gene ID" value="ENSCMIG00000005703.1"/>
</dbReference>
<evidence type="ECO:0000256" key="3">
    <source>
        <dbReference type="ARBA" id="ARBA00022763"/>
    </source>
</evidence>
<sequence length="129" mass="14620">MDPTLKYFLGIAGRRWVISYQCNEFEVRGDVINGRNHQGPRKTPSPVKLIVTSADQLEWMVDLCGASIAKEPYLFTYNPNRKHNQLPDACVAGMERRFSAAVVTREWVLDSVACYCCHPLEAYLLGSPR</sequence>
<dbReference type="GO" id="GO:0007095">
    <property type="term" value="P:mitotic G2 DNA damage checkpoint signaling"/>
    <property type="evidence" value="ECO:0007669"/>
    <property type="project" value="TreeGrafter"/>
</dbReference>
<comment type="subcellular location">
    <subcellularLocation>
        <location evidence="1">Nucleus</location>
    </subcellularLocation>
</comment>
<reference evidence="6" key="5">
    <citation type="submission" date="2025-09" db="UniProtKB">
        <authorList>
            <consortium name="Ensembl"/>
        </authorList>
    </citation>
    <scope>IDENTIFICATION</scope>
</reference>
<proteinExistence type="predicted"/>
<dbReference type="PANTHER" id="PTHR13763:SF0">
    <property type="entry name" value="BREAST CANCER TYPE 1 SUSCEPTIBILITY PROTEIN"/>
    <property type="match status" value="1"/>
</dbReference>
<evidence type="ECO:0000256" key="4">
    <source>
        <dbReference type="ARBA" id="ARBA00023204"/>
    </source>
</evidence>
<evidence type="ECO:0000256" key="2">
    <source>
        <dbReference type="ARBA" id="ARBA00022737"/>
    </source>
</evidence>
<evidence type="ECO:0000256" key="1">
    <source>
        <dbReference type="ARBA" id="ARBA00004123"/>
    </source>
</evidence>
<dbReference type="GO" id="GO:0004842">
    <property type="term" value="F:ubiquitin-protein transferase activity"/>
    <property type="evidence" value="ECO:0007669"/>
    <property type="project" value="TreeGrafter"/>
</dbReference>
<keyword evidence="4" id="KW-0234">DNA repair</keyword>
<dbReference type="InterPro" id="IPR036420">
    <property type="entry name" value="BRCT_dom_sf"/>
</dbReference>
<dbReference type="SUPFAM" id="SSF52113">
    <property type="entry name" value="BRCT domain"/>
    <property type="match status" value="1"/>
</dbReference>
<protein>
    <recommendedName>
        <fullName evidence="8">BRCT domain-containing protein</fullName>
    </recommendedName>
</protein>
<dbReference type="GO" id="GO:0031436">
    <property type="term" value="C:BRCA1-BARD1 complex"/>
    <property type="evidence" value="ECO:0007669"/>
    <property type="project" value="TreeGrafter"/>
</dbReference>
<name>A0A4W3HND0_CALMI</name>
<reference evidence="7" key="3">
    <citation type="journal article" date="2014" name="Nature">
        <title>Elephant shark genome provides unique insights into gnathostome evolution.</title>
        <authorList>
            <consortium name="International Elephant Shark Genome Sequencing Consortium"/>
            <person name="Venkatesh B."/>
            <person name="Lee A.P."/>
            <person name="Ravi V."/>
            <person name="Maurya A.K."/>
            <person name="Lian M.M."/>
            <person name="Swann J.B."/>
            <person name="Ohta Y."/>
            <person name="Flajnik M.F."/>
            <person name="Sutoh Y."/>
            <person name="Kasahara M."/>
            <person name="Hoon S."/>
            <person name="Gangu V."/>
            <person name="Roy S.W."/>
            <person name="Irimia M."/>
            <person name="Korzh V."/>
            <person name="Kondrychyn I."/>
            <person name="Lim Z.W."/>
            <person name="Tay B.H."/>
            <person name="Tohari S."/>
            <person name="Kong K.W."/>
            <person name="Ho S."/>
            <person name="Lorente-Galdos B."/>
            <person name="Quilez J."/>
            <person name="Marques-Bonet T."/>
            <person name="Raney B.J."/>
            <person name="Ingham P.W."/>
            <person name="Tay A."/>
            <person name="Hillier L.W."/>
            <person name="Minx P."/>
            <person name="Boehm T."/>
            <person name="Wilson R.K."/>
            <person name="Brenner S."/>
            <person name="Warren W.C."/>
        </authorList>
    </citation>
    <scope>NUCLEOTIDE SEQUENCE [LARGE SCALE GENOMIC DNA]</scope>
</reference>
<dbReference type="InterPro" id="IPR031099">
    <property type="entry name" value="BRCA1-associated"/>
</dbReference>
<gene>
    <name evidence="6" type="primary">LOC103189703</name>
</gene>
<dbReference type="PANTHER" id="PTHR13763">
    <property type="entry name" value="BREAST CANCER TYPE 1 SUSCEPTIBILITY PROTEIN BRCA1"/>
    <property type="match status" value="1"/>
</dbReference>
<accession>A0A4W3HND0</accession>
<dbReference type="Proteomes" id="UP000314986">
    <property type="component" value="Unassembled WGS sequence"/>
</dbReference>
<keyword evidence="5" id="KW-0539">Nucleus</keyword>
<dbReference type="GO" id="GO:0000724">
    <property type="term" value="P:double-strand break repair via homologous recombination"/>
    <property type="evidence" value="ECO:0007669"/>
    <property type="project" value="TreeGrafter"/>
</dbReference>
<dbReference type="GeneTree" id="ENSGT00440000034289"/>
<keyword evidence="2" id="KW-0677">Repeat</keyword>
<dbReference type="GO" id="GO:0070531">
    <property type="term" value="C:BRCA1-A complex"/>
    <property type="evidence" value="ECO:0007669"/>
    <property type="project" value="TreeGrafter"/>
</dbReference>
<reference evidence="6" key="4">
    <citation type="submission" date="2025-08" db="UniProtKB">
        <authorList>
            <consortium name="Ensembl"/>
        </authorList>
    </citation>
    <scope>IDENTIFICATION</scope>
</reference>
<reference evidence="7" key="2">
    <citation type="journal article" date="2007" name="PLoS Biol.">
        <title>Survey sequencing and comparative analysis of the elephant shark (Callorhinchus milii) genome.</title>
        <authorList>
            <person name="Venkatesh B."/>
            <person name="Kirkness E.F."/>
            <person name="Loh Y.H."/>
            <person name="Halpern A.L."/>
            <person name="Lee A.P."/>
            <person name="Johnson J."/>
            <person name="Dandona N."/>
            <person name="Viswanathan L.D."/>
            <person name="Tay A."/>
            <person name="Venter J.C."/>
            <person name="Strausberg R.L."/>
            <person name="Brenner S."/>
        </authorList>
    </citation>
    <scope>NUCLEOTIDE SEQUENCE [LARGE SCALE GENOMIC DNA]</scope>
</reference>
<keyword evidence="3" id="KW-0227">DNA damage</keyword>
<evidence type="ECO:0000313" key="7">
    <source>
        <dbReference type="Proteomes" id="UP000314986"/>
    </source>
</evidence>
<organism evidence="6 7">
    <name type="scientific">Callorhinchus milii</name>
    <name type="common">Ghost shark</name>
    <dbReference type="NCBI Taxonomy" id="7868"/>
    <lineage>
        <taxon>Eukaryota</taxon>
        <taxon>Metazoa</taxon>
        <taxon>Chordata</taxon>
        <taxon>Craniata</taxon>
        <taxon>Vertebrata</taxon>
        <taxon>Chondrichthyes</taxon>
        <taxon>Holocephali</taxon>
        <taxon>Chimaeriformes</taxon>
        <taxon>Callorhinchidae</taxon>
        <taxon>Callorhinchus</taxon>
    </lineage>
</organism>
<evidence type="ECO:0000313" key="6">
    <source>
        <dbReference type="Ensembl" id="ENSCMIP00000010864.1"/>
    </source>
</evidence>
<keyword evidence="7" id="KW-1185">Reference proteome</keyword>
<reference evidence="7" key="1">
    <citation type="journal article" date="2006" name="Science">
        <title>Ancient noncoding elements conserved in the human genome.</title>
        <authorList>
            <person name="Venkatesh B."/>
            <person name="Kirkness E.F."/>
            <person name="Loh Y.H."/>
            <person name="Halpern A.L."/>
            <person name="Lee A.P."/>
            <person name="Johnson J."/>
            <person name="Dandona N."/>
            <person name="Viswanathan L.D."/>
            <person name="Tay A."/>
            <person name="Venter J.C."/>
            <person name="Strausberg R.L."/>
            <person name="Brenner S."/>
        </authorList>
    </citation>
    <scope>NUCLEOTIDE SEQUENCE [LARGE SCALE GENOMIC DNA]</scope>
</reference>
<dbReference type="GO" id="GO:0043009">
    <property type="term" value="P:chordate embryonic development"/>
    <property type="evidence" value="ECO:0007669"/>
    <property type="project" value="TreeGrafter"/>
</dbReference>
<evidence type="ECO:0008006" key="8">
    <source>
        <dbReference type="Google" id="ProtNLM"/>
    </source>
</evidence>
<evidence type="ECO:0000256" key="5">
    <source>
        <dbReference type="ARBA" id="ARBA00023242"/>
    </source>
</evidence>
<dbReference type="GO" id="GO:0045944">
    <property type="term" value="P:positive regulation of transcription by RNA polymerase II"/>
    <property type="evidence" value="ECO:0007669"/>
    <property type="project" value="TreeGrafter"/>
</dbReference>
<dbReference type="AlphaFoldDB" id="A0A4W3HND0"/>